<feature type="compositionally biased region" description="Basic and acidic residues" evidence="1">
    <location>
        <begin position="1"/>
        <end position="12"/>
    </location>
</feature>
<feature type="region of interest" description="Disordered" evidence="1">
    <location>
        <begin position="1227"/>
        <end position="1286"/>
    </location>
</feature>
<sequence>MEEPDSRTKDEPDYSTLDSSTSRRSTSRLSTPGKSTSGRSTSGRSTPGRSTPGRSTPGRSTPGRSTPDRSMSPEAPPVPPATYHWEEVRRKRSVGGYPWTHLNKPPFDEKTFVKHERDHVYEPVTPAASTDRISSPAKHPKKTSKDESRLVIRIPLTEELVMADDTGSEPEAEEKRLSEEDEEDEDEDDDGIKHAKQVTTDESIYEGENENSSVGEPIDTGNGATTRIKLFQQKVKVKADTLRTKLQGVTKRKPKQKIVVDGENGEKSRRKFGQFATLPKKFTFNAPKVNFSKAFNRNISRNSPATDADQSGGSTADETKTGRFSLPRFGFSKTSSESPKPSKSAKIGASRLSIPSLRSRTWSDASKISKPDSPKTKFMDFGTYPRIFSKRGKTAESANKSKTPPPPQPPTTMTSKVSDSPKPQNKSRGNSFRRRFFRSHTKESTPAPTEEQTATLAVEEELDESHVSKESLAEFGDSDLQEVISLSDDCRSKDYTKSVSEYRAAGVIEEIDSDEFFLREKGLSRGDVHISNYLSSEIRDVFRSNRTRSVEGENNDDNSDNRGNGISTPVRPSRTNSLRRPGRAQSATDSAPLADRFSTMPKSFGGSRPKPELDAPLENIITSQTFEPASSGATLPSTFRAPWRTAQKDNNVVTHMPPKPPSRLRMSKFSTFDTRSMIDLSRKRSQSQSGFLPTMNFSETVPKAPLRRSRTSLAGSDRDVSLTSDGRPSWLTGTGGSGGDGIPKAPLRRSRTSLAGSDRDVSLHASESRPSWTTGGSGIPSPPLRRSRMSLTTDADVEERSRSTAPSTTAVTATTRVTPPRPPPPSVTPGYATVDKSSSSASLLMPPQSPVRHRRKKSYDVIKSQEFGAFFTIPRSYCYNRKQLSDEGESAVPTAGKLPPPSRPARAYNTLGPSRPHRRRLPIREHEYGDLAEDVGSGSSTPPSRSAEIAARHAYDDEEDGDVEIKRHPLTATQSSSPDEVGGTTATKVLYSGDVIEKMKLRPLPSPPPPPRKSKPLNCESPDLLQHRRRNTDSALVPFLDRRETSVTSSNNDEFFADVSRALLASAAKTTNVNVDDVSVGVQTDPLPDGFEIDDVGSCCSTGSARPESRASSTAAADQPASRAALSAADRPTSRMSTGTEYADRPTSRNSAATLENGYAVMPADMMAAGGPVMCAQRISVNELRVGKIIVADARGQRMLGVDDDEQQSVQKAALQLRAACDSALQPQLQDDNASVQSSRVSSMYPEVDSDEDRASVLAAPTPPRRRSRPPASDQRAARTSSRSEDAVATAAAAAAAVDLSAAAADPSITELSCQLFRLCHSNVCSLFNKVVQQVVPEDTEKRRDLQAALCFLSIILAGLLILGFGNEKTIHHHHWDFQFPPANQ</sequence>
<feature type="compositionally biased region" description="Low complexity" evidence="1">
    <location>
        <begin position="15"/>
        <end position="65"/>
    </location>
</feature>
<dbReference type="EMBL" id="CABPRJ010001895">
    <property type="protein sequence ID" value="VVC39520.1"/>
    <property type="molecule type" value="Genomic_DNA"/>
</dbReference>
<keyword evidence="2" id="KW-0472">Membrane</keyword>
<feature type="region of interest" description="Disordered" evidence="1">
    <location>
        <begin position="998"/>
        <end position="1037"/>
    </location>
</feature>
<feature type="compositionally biased region" description="Polar residues" evidence="1">
    <location>
        <begin position="1099"/>
        <end position="1116"/>
    </location>
</feature>
<feature type="compositionally biased region" description="Polar residues" evidence="1">
    <location>
        <begin position="415"/>
        <end position="426"/>
    </location>
</feature>
<feature type="compositionally biased region" description="Polar residues" evidence="1">
    <location>
        <begin position="1227"/>
        <end position="1242"/>
    </location>
</feature>
<feature type="region of interest" description="Disordered" evidence="1">
    <location>
        <begin position="246"/>
        <end position="272"/>
    </location>
</feature>
<feature type="compositionally biased region" description="Polar residues" evidence="1">
    <location>
        <begin position="356"/>
        <end position="366"/>
    </location>
</feature>
<feature type="transmembrane region" description="Helical" evidence="2">
    <location>
        <begin position="1346"/>
        <end position="1366"/>
    </location>
</feature>
<feature type="region of interest" description="Disordered" evidence="1">
    <location>
        <begin position="888"/>
        <end position="948"/>
    </location>
</feature>
<feature type="compositionally biased region" description="Basic and acidic residues" evidence="1">
    <location>
        <begin position="106"/>
        <end position="121"/>
    </location>
</feature>
<gene>
    <name evidence="3" type="ORF">CINCED_3A011551</name>
</gene>
<evidence type="ECO:0000313" key="4">
    <source>
        <dbReference type="Proteomes" id="UP000325440"/>
    </source>
</evidence>
<feature type="compositionally biased region" description="Low complexity" evidence="1">
    <location>
        <begin position="332"/>
        <end position="346"/>
    </location>
</feature>
<proteinExistence type="predicted"/>
<feature type="compositionally biased region" description="Basic and acidic residues" evidence="1">
    <location>
        <begin position="367"/>
        <end position="378"/>
    </location>
</feature>
<feature type="region of interest" description="Disordered" evidence="1">
    <location>
        <begin position="295"/>
        <end position="454"/>
    </location>
</feature>
<feature type="region of interest" description="Disordered" evidence="1">
    <location>
        <begin position="459"/>
        <end position="478"/>
    </location>
</feature>
<feature type="compositionally biased region" description="Basic and acidic residues" evidence="1">
    <location>
        <begin position="258"/>
        <end position="267"/>
    </location>
</feature>
<feature type="compositionally biased region" description="Acidic residues" evidence="1">
    <location>
        <begin position="179"/>
        <end position="190"/>
    </location>
</feature>
<feature type="compositionally biased region" description="Polar residues" evidence="1">
    <location>
        <begin position="295"/>
        <end position="316"/>
    </location>
</feature>
<reference evidence="3 4" key="1">
    <citation type="submission" date="2019-08" db="EMBL/GenBank/DDBJ databases">
        <authorList>
            <person name="Alioto T."/>
            <person name="Alioto T."/>
            <person name="Gomez Garrido J."/>
        </authorList>
    </citation>
    <scope>NUCLEOTIDE SEQUENCE [LARGE SCALE GENOMIC DNA]</scope>
</reference>
<organism evidence="3 4">
    <name type="scientific">Cinara cedri</name>
    <dbReference type="NCBI Taxonomy" id="506608"/>
    <lineage>
        <taxon>Eukaryota</taxon>
        <taxon>Metazoa</taxon>
        <taxon>Ecdysozoa</taxon>
        <taxon>Arthropoda</taxon>
        <taxon>Hexapoda</taxon>
        <taxon>Insecta</taxon>
        <taxon>Pterygota</taxon>
        <taxon>Neoptera</taxon>
        <taxon>Paraneoptera</taxon>
        <taxon>Hemiptera</taxon>
        <taxon>Sternorrhyncha</taxon>
        <taxon>Aphidomorpha</taxon>
        <taxon>Aphidoidea</taxon>
        <taxon>Aphididae</taxon>
        <taxon>Lachninae</taxon>
        <taxon>Cinara</taxon>
    </lineage>
</organism>
<name>A0A5E4N4F7_9HEMI</name>
<keyword evidence="2" id="KW-0812">Transmembrane</keyword>
<feature type="region of interest" description="Disordered" evidence="1">
    <location>
        <begin position="681"/>
        <end position="857"/>
    </location>
</feature>
<keyword evidence="4" id="KW-1185">Reference proteome</keyword>
<dbReference type="OrthoDB" id="6782661at2759"/>
<evidence type="ECO:0000256" key="2">
    <source>
        <dbReference type="SAM" id="Phobius"/>
    </source>
</evidence>
<feature type="compositionally biased region" description="Polar residues" evidence="1">
    <location>
        <begin position="444"/>
        <end position="454"/>
    </location>
</feature>
<keyword evidence="2" id="KW-1133">Transmembrane helix</keyword>
<feature type="region of interest" description="Disordered" evidence="1">
    <location>
        <begin position="545"/>
        <end position="614"/>
    </location>
</feature>
<evidence type="ECO:0000313" key="3">
    <source>
        <dbReference type="EMBL" id="VVC39520.1"/>
    </source>
</evidence>
<accession>A0A5E4N4F7</accession>
<feature type="compositionally biased region" description="Low complexity" evidence="1">
    <location>
        <begin position="803"/>
        <end position="818"/>
    </location>
</feature>
<dbReference type="Proteomes" id="UP000325440">
    <property type="component" value="Unassembled WGS sequence"/>
</dbReference>
<feature type="region of interest" description="Disordered" evidence="1">
    <location>
        <begin position="1098"/>
        <end position="1151"/>
    </location>
</feature>
<evidence type="ECO:0000256" key="1">
    <source>
        <dbReference type="SAM" id="MobiDB-lite"/>
    </source>
</evidence>
<feature type="compositionally biased region" description="Low complexity" evidence="1">
    <location>
        <begin position="1270"/>
        <end position="1279"/>
    </location>
</feature>
<protein>
    <submittedName>
        <fullName evidence="3">Uncharacterized protein</fullName>
    </submittedName>
</protein>
<feature type="compositionally biased region" description="Polar residues" evidence="1">
    <location>
        <begin position="686"/>
        <end position="699"/>
    </location>
</feature>
<feature type="region of interest" description="Disordered" evidence="1">
    <location>
        <begin position="1"/>
        <end position="225"/>
    </location>
</feature>